<dbReference type="InterPro" id="IPR029044">
    <property type="entry name" value="Nucleotide-diphossugar_trans"/>
</dbReference>
<dbReference type="PANTHER" id="PTHR43685">
    <property type="entry name" value="GLYCOSYLTRANSFERASE"/>
    <property type="match status" value="1"/>
</dbReference>
<dbReference type="RefSeq" id="WP_160683469.1">
    <property type="nucleotide sequence ID" value="NZ_WTYW01000003.1"/>
</dbReference>
<dbReference type="OrthoDB" id="9813349at2"/>
<evidence type="ECO:0000313" key="3">
    <source>
        <dbReference type="Proteomes" id="UP000433104"/>
    </source>
</evidence>
<dbReference type="PANTHER" id="PTHR43685:SF2">
    <property type="entry name" value="GLYCOSYLTRANSFERASE 2-LIKE DOMAIN-CONTAINING PROTEIN"/>
    <property type="match status" value="1"/>
</dbReference>
<dbReference type="InterPro" id="IPR001173">
    <property type="entry name" value="Glyco_trans_2-like"/>
</dbReference>
<name>A0A844ZFY8_9SPHN</name>
<reference evidence="2 3" key="1">
    <citation type="submission" date="2019-12" db="EMBL/GenBank/DDBJ databases">
        <title>Genomic-based taxomic classification of the family Erythrobacteraceae.</title>
        <authorList>
            <person name="Xu L."/>
        </authorList>
    </citation>
    <scope>NUCLEOTIDE SEQUENCE [LARGE SCALE GENOMIC DNA]</scope>
    <source>
        <strain evidence="2 3">MCCC 1A09962</strain>
    </source>
</reference>
<organism evidence="2 3">
    <name type="scientific">Parapontixanthobacter aurantiacus</name>
    <dbReference type="NCBI Taxonomy" id="1463599"/>
    <lineage>
        <taxon>Bacteria</taxon>
        <taxon>Pseudomonadati</taxon>
        <taxon>Pseudomonadota</taxon>
        <taxon>Alphaproteobacteria</taxon>
        <taxon>Sphingomonadales</taxon>
        <taxon>Erythrobacteraceae</taxon>
        <taxon>Parapontixanthobacter</taxon>
    </lineage>
</organism>
<keyword evidence="3" id="KW-1185">Reference proteome</keyword>
<evidence type="ECO:0000259" key="1">
    <source>
        <dbReference type="Pfam" id="PF00535"/>
    </source>
</evidence>
<keyword evidence="2" id="KW-0808">Transferase</keyword>
<gene>
    <name evidence="2" type="ORF">GRI38_10550</name>
</gene>
<dbReference type="InterPro" id="IPR050834">
    <property type="entry name" value="Glycosyltransf_2"/>
</dbReference>
<dbReference type="Proteomes" id="UP000433104">
    <property type="component" value="Unassembled WGS sequence"/>
</dbReference>
<dbReference type="SUPFAM" id="SSF53448">
    <property type="entry name" value="Nucleotide-diphospho-sugar transferases"/>
    <property type="match status" value="1"/>
</dbReference>
<comment type="caution">
    <text evidence="2">The sequence shown here is derived from an EMBL/GenBank/DDBJ whole genome shotgun (WGS) entry which is preliminary data.</text>
</comment>
<dbReference type="AlphaFoldDB" id="A0A844ZFY8"/>
<sequence>MADSIAVIVPTFNAATFVERALASALQQEEVAEVIVVDDASTDRTCEVVEALSRENPRLRLIRSTTNGGPSVARNKAIDAAGSDWIAILDADDAYAPGRFPALLRMADRENAQIVSDNLTYYDLPKGEMLGPAVHPDPPVQQVTLEKLFRSTPAGGLDYVTLKPVFRRAFLNEHELRYDPSIRNGEDFDILAKALLAGGAFFAALDRPTYFYTTRESGTSKTLLDDEPVIAQSEAWLRHPAFRNDPGVKRLAEARVDILRRRQLDRRAGQGGFATRLGTLGLALRTRAGRAWLGDWLKNR</sequence>
<dbReference type="CDD" id="cd00761">
    <property type="entry name" value="Glyco_tranf_GTA_type"/>
    <property type="match status" value="1"/>
</dbReference>
<dbReference type="EMBL" id="WTYW01000003">
    <property type="protein sequence ID" value="MXO86464.1"/>
    <property type="molecule type" value="Genomic_DNA"/>
</dbReference>
<dbReference type="Gene3D" id="3.90.550.10">
    <property type="entry name" value="Spore Coat Polysaccharide Biosynthesis Protein SpsA, Chain A"/>
    <property type="match status" value="1"/>
</dbReference>
<proteinExistence type="predicted"/>
<feature type="domain" description="Glycosyltransferase 2-like" evidence="1">
    <location>
        <begin position="7"/>
        <end position="129"/>
    </location>
</feature>
<evidence type="ECO:0000313" key="2">
    <source>
        <dbReference type="EMBL" id="MXO86464.1"/>
    </source>
</evidence>
<dbReference type="Pfam" id="PF00535">
    <property type="entry name" value="Glycos_transf_2"/>
    <property type="match status" value="1"/>
</dbReference>
<accession>A0A844ZFY8</accession>
<protein>
    <submittedName>
        <fullName evidence="2">Glycosyltransferase</fullName>
    </submittedName>
</protein>
<dbReference type="GO" id="GO:0016740">
    <property type="term" value="F:transferase activity"/>
    <property type="evidence" value="ECO:0007669"/>
    <property type="project" value="UniProtKB-KW"/>
</dbReference>